<dbReference type="PANTHER" id="PTHR18934">
    <property type="entry name" value="ATP-DEPENDENT RNA HELICASE"/>
    <property type="match status" value="1"/>
</dbReference>
<gene>
    <name evidence="2" type="ORF">KIPB_013326</name>
</gene>
<keyword evidence="3" id="KW-1185">Reference proteome</keyword>
<dbReference type="EMBL" id="BDIP01006268">
    <property type="protein sequence ID" value="GIQ90507.1"/>
    <property type="molecule type" value="Genomic_DNA"/>
</dbReference>
<dbReference type="Proteomes" id="UP000265618">
    <property type="component" value="Unassembled WGS sequence"/>
</dbReference>
<sequence>MGNGVYTTADPSIANMYAGQSGSLVVMRGLLSTDLTTQSTSDIFIYTKPDQLLCVAIVDFAADTESRDAAAAAAAQADRERARERAAMMAEMEQRERDHERNMVADWRAMMRGYIRSLQDCRQRVAPEANPSMRTQELVSHHIVTEQRQFESHLPVYLHKWRFDDDLRHHDILLVSAPTGSGKSTQLPQYIVDSIFPSDKRKVAVLEPRRVNCTSLAEQVTSERGGILGGEVGYSMGGQVRKLSHTTRIEYITHGLFARYTDCTWLRKNYCAIIVDEAHERTLEVDMSLALIKRTLSCAGDSLKLVICSATLGGDVIDSLRYYIDPSGTKSKVLTLPSHSFPVHVMYRDQSLLQPSDSTTTTGRVLTSAAVDTALQLFQESQSGNILVFLPGKYHLGVAFECLLTQLQSSSLTAPKKGGSGSWIGPF</sequence>
<dbReference type="GO" id="GO:0003723">
    <property type="term" value="F:RNA binding"/>
    <property type="evidence" value="ECO:0007669"/>
    <property type="project" value="TreeGrafter"/>
</dbReference>
<dbReference type="SUPFAM" id="SSF52540">
    <property type="entry name" value="P-loop containing nucleoside triphosphate hydrolases"/>
    <property type="match status" value="1"/>
</dbReference>
<dbReference type="PROSITE" id="PS51192">
    <property type="entry name" value="HELICASE_ATP_BIND_1"/>
    <property type="match status" value="1"/>
</dbReference>
<evidence type="ECO:0000313" key="2">
    <source>
        <dbReference type="EMBL" id="GIQ90507.1"/>
    </source>
</evidence>
<name>A0A9K3GPG3_9EUKA</name>
<dbReference type="GO" id="GO:0004386">
    <property type="term" value="F:helicase activity"/>
    <property type="evidence" value="ECO:0007669"/>
    <property type="project" value="TreeGrafter"/>
</dbReference>
<dbReference type="AlphaFoldDB" id="A0A9K3GPG3"/>
<dbReference type="CDD" id="cd17917">
    <property type="entry name" value="DEXHc_RHA-like"/>
    <property type="match status" value="1"/>
</dbReference>
<proteinExistence type="predicted"/>
<evidence type="ECO:0000313" key="3">
    <source>
        <dbReference type="Proteomes" id="UP000265618"/>
    </source>
</evidence>
<dbReference type="InterPro" id="IPR027417">
    <property type="entry name" value="P-loop_NTPase"/>
</dbReference>
<dbReference type="Gene3D" id="3.40.50.300">
    <property type="entry name" value="P-loop containing nucleotide triphosphate hydrolases"/>
    <property type="match status" value="1"/>
</dbReference>
<accession>A0A9K3GPG3</accession>
<dbReference type="GO" id="GO:0005524">
    <property type="term" value="F:ATP binding"/>
    <property type="evidence" value="ECO:0007669"/>
    <property type="project" value="InterPro"/>
</dbReference>
<dbReference type="OrthoDB" id="66977at2759"/>
<dbReference type="Pfam" id="PF00270">
    <property type="entry name" value="DEAD"/>
    <property type="match status" value="1"/>
</dbReference>
<dbReference type="SMART" id="SM00487">
    <property type="entry name" value="DEXDc"/>
    <property type="match status" value="1"/>
</dbReference>
<dbReference type="InterPro" id="IPR014001">
    <property type="entry name" value="Helicase_ATP-bd"/>
</dbReference>
<dbReference type="InterPro" id="IPR011545">
    <property type="entry name" value="DEAD/DEAH_box_helicase_dom"/>
</dbReference>
<dbReference type="PANTHER" id="PTHR18934:SF136">
    <property type="entry name" value="ATP-DEPENDENT RNA HELICASE DHX35-RELATED"/>
    <property type="match status" value="1"/>
</dbReference>
<feature type="domain" description="Helicase ATP-binding" evidence="1">
    <location>
        <begin position="164"/>
        <end position="330"/>
    </location>
</feature>
<reference evidence="2 3" key="1">
    <citation type="journal article" date="2018" name="PLoS ONE">
        <title>The draft genome of Kipferlia bialata reveals reductive genome evolution in fornicate parasites.</title>
        <authorList>
            <person name="Tanifuji G."/>
            <person name="Takabayashi S."/>
            <person name="Kume K."/>
            <person name="Takagi M."/>
            <person name="Nakayama T."/>
            <person name="Kamikawa R."/>
            <person name="Inagaki Y."/>
            <person name="Hashimoto T."/>
        </authorList>
    </citation>
    <scope>NUCLEOTIDE SEQUENCE [LARGE SCALE GENOMIC DNA]</scope>
    <source>
        <strain evidence="2">NY0173</strain>
    </source>
</reference>
<organism evidence="2 3">
    <name type="scientific">Kipferlia bialata</name>
    <dbReference type="NCBI Taxonomy" id="797122"/>
    <lineage>
        <taxon>Eukaryota</taxon>
        <taxon>Metamonada</taxon>
        <taxon>Carpediemonas-like organisms</taxon>
        <taxon>Kipferlia</taxon>
    </lineage>
</organism>
<protein>
    <recommendedName>
        <fullName evidence="1">Helicase ATP-binding domain-containing protein</fullName>
    </recommendedName>
</protein>
<evidence type="ECO:0000259" key="1">
    <source>
        <dbReference type="PROSITE" id="PS51192"/>
    </source>
</evidence>
<comment type="caution">
    <text evidence="2">The sequence shown here is derived from an EMBL/GenBank/DDBJ whole genome shotgun (WGS) entry which is preliminary data.</text>
</comment>